<proteinExistence type="predicted"/>
<protein>
    <submittedName>
        <fullName evidence="1">Uncharacterized protein</fullName>
    </submittedName>
</protein>
<evidence type="ECO:0000313" key="1">
    <source>
        <dbReference type="EMBL" id="JAD23272.1"/>
    </source>
</evidence>
<dbReference type="AlphaFoldDB" id="A0A0A8YL74"/>
<reference evidence="1" key="2">
    <citation type="journal article" date="2015" name="Data Brief">
        <title>Shoot transcriptome of the giant reed, Arundo donax.</title>
        <authorList>
            <person name="Barrero R.A."/>
            <person name="Guerrero F.D."/>
            <person name="Moolhuijzen P."/>
            <person name="Goolsby J.A."/>
            <person name="Tidwell J."/>
            <person name="Bellgard S.E."/>
            <person name="Bellgard M.I."/>
        </authorList>
    </citation>
    <scope>NUCLEOTIDE SEQUENCE</scope>
    <source>
        <tissue evidence="1">Shoot tissue taken approximately 20 cm above the soil surface</tissue>
    </source>
</reference>
<organism evidence="1">
    <name type="scientific">Arundo donax</name>
    <name type="common">Giant reed</name>
    <name type="synonym">Donax arundinaceus</name>
    <dbReference type="NCBI Taxonomy" id="35708"/>
    <lineage>
        <taxon>Eukaryota</taxon>
        <taxon>Viridiplantae</taxon>
        <taxon>Streptophyta</taxon>
        <taxon>Embryophyta</taxon>
        <taxon>Tracheophyta</taxon>
        <taxon>Spermatophyta</taxon>
        <taxon>Magnoliopsida</taxon>
        <taxon>Liliopsida</taxon>
        <taxon>Poales</taxon>
        <taxon>Poaceae</taxon>
        <taxon>PACMAD clade</taxon>
        <taxon>Arundinoideae</taxon>
        <taxon>Arundineae</taxon>
        <taxon>Arundo</taxon>
    </lineage>
</organism>
<name>A0A0A8YL74_ARUDO</name>
<dbReference type="EMBL" id="GBRH01274623">
    <property type="protein sequence ID" value="JAD23272.1"/>
    <property type="molecule type" value="Transcribed_RNA"/>
</dbReference>
<reference evidence="1" key="1">
    <citation type="submission" date="2014-09" db="EMBL/GenBank/DDBJ databases">
        <authorList>
            <person name="Magalhaes I.L.F."/>
            <person name="Oliveira U."/>
            <person name="Santos F.R."/>
            <person name="Vidigal T.H.D.A."/>
            <person name="Brescovit A.D."/>
            <person name="Santos A.J."/>
        </authorList>
    </citation>
    <scope>NUCLEOTIDE SEQUENCE</scope>
    <source>
        <tissue evidence="1">Shoot tissue taken approximately 20 cm above the soil surface</tissue>
    </source>
</reference>
<sequence length="69" mass="7353">MRSSANRFRSMHDSGFLTLLAASANSSVREAKLFARDTSSGGGSTACFATSSTPSSERWCATYCQKHVA</sequence>
<accession>A0A0A8YL74</accession>